<proteinExistence type="predicted"/>
<dbReference type="RefSeq" id="WP_139259372.1">
    <property type="nucleotide sequence ID" value="NZ_FQXU01000012.1"/>
</dbReference>
<organism evidence="3 4">
    <name type="scientific">Clostridium intestinale DSM 6191</name>
    <dbReference type="NCBI Taxonomy" id="1121320"/>
    <lineage>
        <taxon>Bacteria</taxon>
        <taxon>Bacillati</taxon>
        <taxon>Bacillota</taxon>
        <taxon>Clostridia</taxon>
        <taxon>Eubacteriales</taxon>
        <taxon>Clostridiaceae</taxon>
        <taxon>Clostridium</taxon>
    </lineage>
</organism>
<feature type="domain" description="FMN-binding" evidence="2">
    <location>
        <begin position="37"/>
        <end position="112"/>
    </location>
</feature>
<reference evidence="3 4" key="1">
    <citation type="submission" date="2016-11" db="EMBL/GenBank/DDBJ databases">
        <authorList>
            <person name="Jaros S."/>
            <person name="Januszkiewicz K."/>
            <person name="Wedrychowicz H."/>
        </authorList>
    </citation>
    <scope>NUCLEOTIDE SEQUENCE [LARGE SCALE GENOMIC DNA]</scope>
    <source>
        <strain evidence="3 4">DSM 6191</strain>
    </source>
</reference>
<evidence type="ECO:0000256" key="1">
    <source>
        <dbReference type="SAM" id="SignalP"/>
    </source>
</evidence>
<accession>A0A1M5ZZT1</accession>
<protein>
    <submittedName>
        <fullName evidence="3">FMN-binding domain-containing protein</fullName>
    </submittedName>
</protein>
<gene>
    <name evidence="3" type="ORF">SAMN02745941_03552</name>
</gene>
<dbReference type="PROSITE" id="PS51257">
    <property type="entry name" value="PROKAR_LIPOPROTEIN"/>
    <property type="match status" value="1"/>
</dbReference>
<feature type="chain" id="PRO_5038523456" evidence="1">
    <location>
        <begin position="25"/>
        <end position="114"/>
    </location>
</feature>
<dbReference type="InterPro" id="IPR007329">
    <property type="entry name" value="FMN-bd"/>
</dbReference>
<dbReference type="GO" id="GO:0016020">
    <property type="term" value="C:membrane"/>
    <property type="evidence" value="ECO:0007669"/>
    <property type="project" value="InterPro"/>
</dbReference>
<dbReference type="Gene3D" id="3.90.1010.20">
    <property type="match status" value="1"/>
</dbReference>
<dbReference type="GO" id="GO:0010181">
    <property type="term" value="F:FMN binding"/>
    <property type="evidence" value="ECO:0007669"/>
    <property type="project" value="InterPro"/>
</dbReference>
<dbReference type="EMBL" id="FQXU01000012">
    <property type="protein sequence ID" value="SHI29646.1"/>
    <property type="molecule type" value="Genomic_DNA"/>
</dbReference>
<evidence type="ECO:0000259" key="2">
    <source>
        <dbReference type="SMART" id="SM00900"/>
    </source>
</evidence>
<keyword evidence="1" id="KW-0732">Signal</keyword>
<evidence type="ECO:0000313" key="4">
    <source>
        <dbReference type="Proteomes" id="UP000184241"/>
    </source>
</evidence>
<feature type="signal peptide" evidence="1">
    <location>
        <begin position="1"/>
        <end position="24"/>
    </location>
</feature>
<dbReference type="AlphaFoldDB" id="A0A1M5ZZT1"/>
<sequence>MKKLMRLMSILVVLSVLFVACSSGKYKDGTYTGEGKGASSNIKVEVTVKSGKIDNIEVLEHKETETIIDGVKNELIPNIIKKQSTEDVEAVSGASSSSHGVLEAVNQALEGAKK</sequence>
<dbReference type="Proteomes" id="UP000184241">
    <property type="component" value="Unassembled WGS sequence"/>
</dbReference>
<name>A0A1M5ZZT1_9CLOT</name>
<dbReference type="Pfam" id="PF04205">
    <property type="entry name" value="FMN_bind"/>
    <property type="match status" value="1"/>
</dbReference>
<dbReference type="SMART" id="SM00900">
    <property type="entry name" value="FMN_bind"/>
    <property type="match status" value="1"/>
</dbReference>
<evidence type="ECO:0000313" key="3">
    <source>
        <dbReference type="EMBL" id="SHI29646.1"/>
    </source>
</evidence>